<sequence length="294" mass="33402">MKNAAAATASSSRKQRVKNETPQNTESAGQSSAAAAEAAVQAKTERRGRPKGWKPGMSYADARSEQSAPRGGEAKRKPAPAQGGGEPKRRGRPPRALEASMREQYLQSNPTYMAFFCEWTGPAKQLESGEWLETRCPAQLQNMDTLRKHVYLVHGEDSEDTFICRWKKCGETTASAPVEFPDQESLDEHMEKEHFQPFEWHAGDGVQNKGIDTLKKDPDKLPDYLFKDGVQVTPSVRDQRLEDEQRHRERRRKLKRLKDQNDENQLDEEEYMMQTLGLAQAQQQQEGKRIPSFN</sequence>
<proteinExistence type="predicted"/>
<evidence type="ECO:0000313" key="2">
    <source>
        <dbReference type="EMBL" id="EMR61373.1"/>
    </source>
</evidence>
<feature type="compositionally biased region" description="Low complexity" evidence="1">
    <location>
        <begin position="26"/>
        <end position="42"/>
    </location>
</feature>
<feature type="compositionally biased region" description="Basic and acidic residues" evidence="1">
    <location>
        <begin position="237"/>
        <end position="247"/>
    </location>
</feature>
<name>M7SB29_EUTLA</name>
<dbReference type="OrthoDB" id="5424797at2759"/>
<feature type="compositionally biased region" description="Acidic residues" evidence="1">
    <location>
        <begin position="262"/>
        <end position="271"/>
    </location>
</feature>
<protein>
    <submittedName>
        <fullName evidence="2">Putative c2h2 finger domain-containing protein</fullName>
    </submittedName>
</protein>
<dbReference type="AlphaFoldDB" id="M7SB29"/>
<dbReference type="OMA" id="FPFLCEW"/>
<accession>M7SB29</accession>
<feature type="region of interest" description="Disordered" evidence="1">
    <location>
        <begin position="235"/>
        <end position="294"/>
    </location>
</feature>
<evidence type="ECO:0000313" key="3">
    <source>
        <dbReference type="Proteomes" id="UP000012174"/>
    </source>
</evidence>
<dbReference type="EMBL" id="KB707642">
    <property type="protein sequence ID" value="EMR61373.1"/>
    <property type="molecule type" value="Genomic_DNA"/>
</dbReference>
<dbReference type="KEGG" id="ela:UCREL1_11701"/>
<evidence type="ECO:0000256" key="1">
    <source>
        <dbReference type="SAM" id="MobiDB-lite"/>
    </source>
</evidence>
<organism evidence="2 3">
    <name type="scientific">Eutypa lata (strain UCR-EL1)</name>
    <name type="common">Grapevine dieback disease fungus</name>
    <name type="synonym">Eutypa armeniacae</name>
    <dbReference type="NCBI Taxonomy" id="1287681"/>
    <lineage>
        <taxon>Eukaryota</taxon>
        <taxon>Fungi</taxon>
        <taxon>Dikarya</taxon>
        <taxon>Ascomycota</taxon>
        <taxon>Pezizomycotina</taxon>
        <taxon>Sordariomycetes</taxon>
        <taxon>Xylariomycetidae</taxon>
        <taxon>Xylariales</taxon>
        <taxon>Diatrypaceae</taxon>
        <taxon>Eutypa</taxon>
    </lineage>
</organism>
<keyword evidence="3" id="KW-1185">Reference proteome</keyword>
<gene>
    <name evidence="2" type="ORF">UCREL1_11701</name>
</gene>
<dbReference type="eggNOG" id="ENOG502S4ZA">
    <property type="taxonomic scope" value="Eukaryota"/>
</dbReference>
<dbReference type="Proteomes" id="UP000012174">
    <property type="component" value="Unassembled WGS sequence"/>
</dbReference>
<feature type="region of interest" description="Disordered" evidence="1">
    <location>
        <begin position="1"/>
        <end position="96"/>
    </location>
</feature>
<dbReference type="HOGENOM" id="CLU_064527_0_0_1"/>
<reference evidence="3" key="1">
    <citation type="journal article" date="2013" name="Genome Announc.">
        <title>Draft genome sequence of the grapevine dieback fungus Eutypa lata UCR-EL1.</title>
        <authorList>
            <person name="Blanco-Ulate B."/>
            <person name="Rolshausen P.E."/>
            <person name="Cantu D."/>
        </authorList>
    </citation>
    <scope>NUCLEOTIDE SEQUENCE [LARGE SCALE GENOMIC DNA]</scope>
    <source>
        <strain evidence="3">UCR-EL1</strain>
    </source>
</reference>